<dbReference type="KEGG" id="vg:24092848"/>
<organism evidence="2 3">
    <name type="scientific">Mongoose feces-associated gemycircularvirus d</name>
    <dbReference type="NCBI Taxonomy" id="1634487"/>
    <lineage>
        <taxon>Viruses</taxon>
        <taxon>Monodnaviria</taxon>
        <taxon>Shotokuvirae</taxon>
        <taxon>Cressdnaviricota</taxon>
        <taxon>Repensiviricetes</taxon>
        <taxon>Geplafuvirales</taxon>
        <taxon>Genomoviridae</taxon>
        <taxon>Gemycircularvirus</taxon>
        <taxon>Gemycircularvirus monas1</taxon>
    </lineage>
</organism>
<dbReference type="OrthoDB" id="7982at10239"/>
<dbReference type="Proteomes" id="UP000137123">
    <property type="component" value="Segment"/>
</dbReference>
<dbReference type="RefSeq" id="YP_009130629.1">
    <property type="nucleotide sequence ID" value="NC_026810.1"/>
</dbReference>
<feature type="region of interest" description="Disordered" evidence="1">
    <location>
        <begin position="55"/>
        <end position="79"/>
    </location>
</feature>
<evidence type="ECO:0000313" key="3">
    <source>
        <dbReference type="Proteomes" id="UP000137123"/>
    </source>
</evidence>
<feature type="region of interest" description="Disordered" evidence="1">
    <location>
        <begin position="1"/>
        <end position="35"/>
    </location>
</feature>
<accession>A0A0E3JN89</accession>
<name>A0A0E3JN89_9VIRU</name>
<dbReference type="EMBL" id="KP263547">
    <property type="protein sequence ID" value="AKA58516.1"/>
    <property type="molecule type" value="Genomic_DNA"/>
</dbReference>
<evidence type="ECO:0000313" key="2">
    <source>
        <dbReference type="EMBL" id="AKA58516.1"/>
    </source>
</evidence>
<proteinExistence type="predicted"/>
<keyword evidence="3" id="KW-1185">Reference proteome</keyword>
<reference evidence="2 3" key="1">
    <citation type="journal article" date="2015" name="Virol. J.">
        <title>Fecal virome analysis of three carnivores reveals a novel nodavirus and multiple gemycircularviruses.</title>
        <authorList>
            <person name="Conceicao-Neto N."/>
            <person name="Zeller M."/>
            <person name="Heylen E."/>
            <person name="Lefrere H."/>
            <person name="Mesquita J.R."/>
            <person name="Matthijnssens J."/>
        </authorList>
    </citation>
    <scope>NUCLEOTIDE SEQUENCE [LARGE SCALE GENOMIC DNA]</scope>
    <source>
        <strain evidence="2">478d</strain>
    </source>
</reference>
<protein>
    <submittedName>
        <fullName evidence="2">Capsid</fullName>
    </submittedName>
</protein>
<dbReference type="GeneID" id="24092848"/>
<evidence type="ECO:0000256" key="1">
    <source>
        <dbReference type="SAM" id="MobiDB-lite"/>
    </source>
</evidence>
<sequence>MPPRYHNRRRTIGVSRRRKFTSSRYRKPRRATRRAYRKPIRRVSRRRMINMLSKKKRDTMLSSAGSGVNPPPDSTPTGSSIIISPFTSTTNLFESGVHSLIFTPSMKPLTPSNATFVAQRTNTYCYYKGFAETYTFLPNDNSVWWHRRIVFSSRRRFAELNQITSGSGTLAPAVTAGGISRRKFKDMSETSGLDGFNDIQALIIAEVFRGAYNTDWADPLRARLDTTKINVHSDRLVTLRSGNDVPAPRIVKHYTPINKTIVYDDEEIGVGMQSSYYAVQGKPGIGDLYVLDFFECPVPNDTTTTTLNISSQFTSYWHEK</sequence>